<proteinExistence type="predicted"/>
<gene>
    <name evidence="1" type="ORF">RRG08_029439</name>
</gene>
<dbReference type="Proteomes" id="UP001283361">
    <property type="component" value="Unassembled WGS sequence"/>
</dbReference>
<dbReference type="AlphaFoldDB" id="A0AAE1BEV8"/>
<reference evidence="1" key="1">
    <citation type="journal article" date="2023" name="G3 (Bethesda)">
        <title>A reference genome for the long-term kleptoplast-retaining sea slug Elysia crispata morphotype clarki.</title>
        <authorList>
            <person name="Eastman K.E."/>
            <person name="Pendleton A.L."/>
            <person name="Shaikh M.A."/>
            <person name="Suttiyut T."/>
            <person name="Ogas R."/>
            <person name="Tomko P."/>
            <person name="Gavelis G."/>
            <person name="Widhalm J.R."/>
            <person name="Wisecaver J.H."/>
        </authorList>
    </citation>
    <scope>NUCLEOTIDE SEQUENCE</scope>
    <source>
        <strain evidence="1">ECLA1</strain>
    </source>
</reference>
<organism evidence="1 2">
    <name type="scientific">Elysia crispata</name>
    <name type="common">lettuce slug</name>
    <dbReference type="NCBI Taxonomy" id="231223"/>
    <lineage>
        <taxon>Eukaryota</taxon>
        <taxon>Metazoa</taxon>
        <taxon>Spiralia</taxon>
        <taxon>Lophotrochozoa</taxon>
        <taxon>Mollusca</taxon>
        <taxon>Gastropoda</taxon>
        <taxon>Heterobranchia</taxon>
        <taxon>Euthyneura</taxon>
        <taxon>Panpulmonata</taxon>
        <taxon>Sacoglossa</taxon>
        <taxon>Placobranchoidea</taxon>
        <taxon>Plakobranchidae</taxon>
        <taxon>Elysia</taxon>
    </lineage>
</organism>
<sequence>MERGASSVLKKDKKWASFKPAVLPLISTVTEVKRKDVLYLLFVISAPTDVQEYYESALLIGEAPGSQVDEDDL</sequence>
<protein>
    <submittedName>
        <fullName evidence="1">Uncharacterized protein</fullName>
    </submittedName>
</protein>
<name>A0AAE1BEV8_9GAST</name>
<dbReference type="EMBL" id="JAWDGP010000082">
    <property type="protein sequence ID" value="KAK3803847.1"/>
    <property type="molecule type" value="Genomic_DNA"/>
</dbReference>
<keyword evidence="2" id="KW-1185">Reference proteome</keyword>
<accession>A0AAE1BEV8</accession>
<evidence type="ECO:0000313" key="2">
    <source>
        <dbReference type="Proteomes" id="UP001283361"/>
    </source>
</evidence>
<comment type="caution">
    <text evidence="1">The sequence shown here is derived from an EMBL/GenBank/DDBJ whole genome shotgun (WGS) entry which is preliminary data.</text>
</comment>
<evidence type="ECO:0000313" key="1">
    <source>
        <dbReference type="EMBL" id="KAK3803847.1"/>
    </source>
</evidence>